<name>A0A0E9XS23_ANGAN</name>
<reference evidence="1" key="2">
    <citation type="journal article" date="2015" name="Fish Shellfish Immunol.">
        <title>Early steps in the European eel (Anguilla anguilla)-Vibrio vulnificus interaction in the gills: Role of the RtxA13 toxin.</title>
        <authorList>
            <person name="Callol A."/>
            <person name="Pajuelo D."/>
            <person name="Ebbesson L."/>
            <person name="Teles M."/>
            <person name="MacKenzie S."/>
            <person name="Amaro C."/>
        </authorList>
    </citation>
    <scope>NUCLEOTIDE SEQUENCE</scope>
</reference>
<accession>A0A0E9XS23</accession>
<protein>
    <submittedName>
        <fullName evidence="1">Uncharacterized protein</fullName>
    </submittedName>
</protein>
<sequence length="42" mass="5047">MTCKKNHLQDRYVYAHSCMHFFTDTITNVRAVQHIACKHLQR</sequence>
<proteinExistence type="predicted"/>
<reference evidence="1" key="1">
    <citation type="submission" date="2014-11" db="EMBL/GenBank/DDBJ databases">
        <authorList>
            <person name="Amaro Gonzalez C."/>
        </authorList>
    </citation>
    <scope>NUCLEOTIDE SEQUENCE</scope>
</reference>
<dbReference type="EMBL" id="GBXM01003917">
    <property type="protein sequence ID" value="JAI04661.1"/>
    <property type="molecule type" value="Transcribed_RNA"/>
</dbReference>
<organism evidence="1">
    <name type="scientific">Anguilla anguilla</name>
    <name type="common">European freshwater eel</name>
    <name type="synonym">Muraena anguilla</name>
    <dbReference type="NCBI Taxonomy" id="7936"/>
    <lineage>
        <taxon>Eukaryota</taxon>
        <taxon>Metazoa</taxon>
        <taxon>Chordata</taxon>
        <taxon>Craniata</taxon>
        <taxon>Vertebrata</taxon>
        <taxon>Euteleostomi</taxon>
        <taxon>Actinopterygii</taxon>
        <taxon>Neopterygii</taxon>
        <taxon>Teleostei</taxon>
        <taxon>Anguilliformes</taxon>
        <taxon>Anguillidae</taxon>
        <taxon>Anguilla</taxon>
    </lineage>
</organism>
<evidence type="ECO:0000313" key="1">
    <source>
        <dbReference type="EMBL" id="JAI04661.1"/>
    </source>
</evidence>
<dbReference type="AlphaFoldDB" id="A0A0E9XS23"/>